<dbReference type="Pfam" id="PF13646">
    <property type="entry name" value="HEAT_2"/>
    <property type="match status" value="1"/>
</dbReference>
<organism evidence="1 2">
    <name type="scientific">Kitasatospora saccharophila</name>
    <dbReference type="NCBI Taxonomy" id="407973"/>
    <lineage>
        <taxon>Bacteria</taxon>
        <taxon>Bacillati</taxon>
        <taxon>Actinomycetota</taxon>
        <taxon>Actinomycetes</taxon>
        <taxon>Kitasatosporales</taxon>
        <taxon>Streptomycetaceae</taxon>
        <taxon>Kitasatospora</taxon>
    </lineage>
</organism>
<proteinExistence type="predicted"/>
<evidence type="ECO:0000313" key="2">
    <source>
        <dbReference type="Proteomes" id="UP001500897"/>
    </source>
</evidence>
<reference evidence="1 2" key="1">
    <citation type="journal article" date="2019" name="Int. J. Syst. Evol. Microbiol.">
        <title>The Global Catalogue of Microorganisms (GCM) 10K type strain sequencing project: providing services to taxonomists for standard genome sequencing and annotation.</title>
        <authorList>
            <consortium name="The Broad Institute Genomics Platform"/>
            <consortium name="The Broad Institute Genome Sequencing Center for Infectious Disease"/>
            <person name="Wu L."/>
            <person name="Ma J."/>
        </authorList>
    </citation>
    <scope>NUCLEOTIDE SEQUENCE [LARGE SCALE GENOMIC DNA]</scope>
    <source>
        <strain evidence="1 2">JCM 14559</strain>
    </source>
</reference>
<comment type="caution">
    <text evidence="1">The sequence shown here is derived from an EMBL/GenBank/DDBJ whole genome shotgun (WGS) entry which is preliminary data.</text>
</comment>
<keyword evidence="2" id="KW-1185">Reference proteome</keyword>
<sequence>MRTPEELGLVDWAELGHAFGSAAEVPHWVRALYGGDAAAADRAVDLLFDRALHQGAASSAGVAAVPYLAHAAVHGMHRRDRALAFIAGTGGTEEDCWYEEAWAAAELAGRARAAAELPLLLRLLGDADVEVRRQVVRVARWAAGESLPPAVTALTECFRADPSAWVRAEALEVLSRLDGRRGEVLRAALADPAPAVRATAALGLLEESELPYPAELLEVLLADGGDPAFRVVRDEWFPGVGSTESRVQHLLDADPDATRAAAAAWIAAGDHDARGTRRALRLAARWPGREAPALDLLVAALPHQHDGYWRANLLRGLAEGVARHPDPAALAAAVLPDTAHPDRRVAEPAQLLLGRTGDARLLTAVPDPAPAALDALAARTPDLALRRRALAPYRCPGDGTDRSAADELLDALTPADTAALLPELTRLLRAAPHRKLLHLLGGSGLADPRLTTALGELAARDGHPLQAAAAVAAVRLGADPGPALRLVAERLAQGRGALVEAARLGPVGAPLLPLVERHLAGSDPRGRVDAAEALWRITGDPRRSVPVLLDAFRPTWTGLRALTVLRRIGRPLPAEHRALLDSWLSPDHVGPSEEEVFWYDRLGNRLRAEARLLRARQP</sequence>
<dbReference type="RefSeq" id="WP_344551909.1">
    <property type="nucleotide sequence ID" value="NZ_BAAANS010000012.1"/>
</dbReference>
<dbReference type="EMBL" id="BAAANS010000012">
    <property type="protein sequence ID" value="GAA2095289.1"/>
    <property type="molecule type" value="Genomic_DNA"/>
</dbReference>
<protein>
    <recommendedName>
        <fullName evidence="3">HEAT repeat protein</fullName>
    </recommendedName>
</protein>
<dbReference type="InterPro" id="IPR016024">
    <property type="entry name" value="ARM-type_fold"/>
</dbReference>
<dbReference type="Gene3D" id="1.25.10.10">
    <property type="entry name" value="Leucine-rich Repeat Variant"/>
    <property type="match status" value="1"/>
</dbReference>
<dbReference type="Proteomes" id="UP001500897">
    <property type="component" value="Unassembled WGS sequence"/>
</dbReference>
<dbReference type="SUPFAM" id="SSF48371">
    <property type="entry name" value="ARM repeat"/>
    <property type="match status" value="1"/>
</dbReference>
<evidence type="ECO:0008006" key="3">
    <source>
        <dbReference type="Google" id="ProtNLM"/>
    </source>
</evidence>
<name>A0ABN2WM03_9ACTN</name>
<gene>
    <name evidence="1" type="ORF">GCM10009759_23340</name>
</gene>
<accession>A0ABN2WM03</accession>
<evidence type="ECO:0000313" key="1">
    <source>
        <dbReference type="EMBL" id="GAA2095289.1"/>
    </source>
</evidence>
<dbReference type="InterPro" id="IPR011989">
    <property type="entry name" value="ARM-like"/>
</dbReference>